<evidence type="ECO:0000313" key="2">
    <source>
        <dbReference type="Proteomes" id="UP000064967"/>
    </source>
</evidence>
<organism evidence="1 2">
    <name type="scientific">Labilithrix luteola</name>
    <dbReference type="NCBI Taxonomy" id="1391654"/>
    <lineage>
        <taxon>Bacteria</taxon>
        <taxon>Pseudomonadati</taxon>
        <taxon>Myxococcota</taxon>
        <taxon>Polyangia</taxon>
        <taxon>Polyangiales</taxon>
        <taxon>Labilitrichaceae</taxon>
        <taxon>Labilithrix</taxon>
    </lineage>
</organism>
<dbReference type="AlphaFoldDB" id="A0A0K1Q2X2"/>
<keyword evidence="2" id="KW-1185">Reference proteome</keyword>
<gene>
    <name evidence="1" type="ORF">AKJ09_06782</name>
</gene>
<protein>
    <submittedName>
        <fullName evidence="1">Uncharacterized protein</fullName>
    </submittedName>
</protein>
<dbReference type="Proteomes" id="UP000064967">
    <property type="component" value="Chromosome"/>
</dbReference>
<dbReference type="RefSeq" id="WP_240488642.1">
    <property type="nucleotide sequence ID" value="NZ_CP012333.1"/>
</dbReference>
<dbReference type="EMBL" id="CP012333">
    <property type="protein sequence ID" value="AKV00119.1"/>
    <property type="molecule type" value="Genomic_DNA"/>
</dbReference>
<reference evidence="1 2" key="1">
    <citation type="submission" date="2015-08" db="EMBL/GenBank/DDBJ databases">
        <authorList>
            <person name="Babu N.S."/>
            <person name="Beckwith C.J."/>
            <person name="Beseler K.G."/>
            <person name="Brison A."/>
            <person name="Carone J.V."/>
            <person name="Caskin T.P."/>
            <person name="Diamond M."/>
            <person name="Durham M.E."/>
            <person name="Foxe J.M."/>
            <person name="Go M."/>
            <person name="Henderson B.A."/>
            <person name="Jones I.B."/>
            <person name="McGettigan J.A."/>
            <person name="Micheletti S.J."/>
            <person name="Nasrallah M.E."/>
            <person name="Ortiz D."/>
            <person name="Piller C.R."/>
            <person name="Privatt S.R."/>
            <person name="Schneider S.L."/>
            <person name="Sharp S."/>
            <person name="Smith T.C."/>
            <person name="Stanton J.D."/>
            <person name="Ullery H.E."/>
            <person name="Wilson R.J."/>
            <person name="Serrano M.G."/>
            <person name="Buck G."/>
            <person name="Lee V."/>
            <person name="Wang Y."/>
            <person name="Carvalho R."/>
            <person name="Voegtly L."/>
            <person name="Shi R."/>
            <person name="Duckworth R."/>
            <person name="Johnson A."/>
            <person name="Loviza R."/>
            <person name="Walstead R."/>
            <person name="Shah Z."/>
            <person name="Kiflezghi M."/>
            <person name="Wade K."/>
            <person name="Ball S.L."/>
            <person name="Bradley K.W."/>
            <person name="Asai D.J."/>
            <person name="Bowman C.A."/>
            <person name="Russell D.A."/>
            <person name="Pope W.H."/>
            <person name="Jacobs-Sera D."/>
            <person name="Hendrix R.W."/>
            <person name="Hatfull G.F."/>
        </authorList>
    </citation>
    <scope>NUCLEOTIDE SEQUENCE [LARGE SCALE GENOMIC DNA]</scope>
    <source>
        <strain evidence="1 2">DSM 27648</strain>
    </source>
</reference>
<dbReference type="KEGG" id="llu:AKJ09_06782"/>
<sequence>MDRHRAEVGDMGVPAELVALDAPDRVAKIPSPGGCCAPGRVGITACAMIDATQEAASVVR</sequence>
<accession>A0A0K1Q2X2</accession>
<name>A0A0K1Q2X2_9BACT</name>
<evidence type="ECO:0000313" key="1">
    <source>
        <dbReference type="EMBL" id="AKV00119.1"/>
    </source>
</evidence>
<proteinExistence type="predicted"/>